<keyword evidence="3" id="KW-1185">Reference proteome</keyword>
<dbReference type="EMBL" id="VVIM01000011">
    <property type="protein sequence ID" value="KAB0791092.1"/>
    <property type="molecule type" value="Genomic_DNA"/>
</dbReference>
<feature type="compositionally biased region" description="Polar residues" evidence="1">
    <location>
        <begin position="232"/>
        <end position="241"/>
    </location>
</feature>
<gene>
    <name evidence="2" type="ORF">PPYR_02892</name>
</gene>
<sequence length="340" mass="39305">MFKNRGRAEDKKNVAILAQHKDLANTIRVRAITSDGNCRDERREMRHAAKPTVDRKTGRHESKSTRKQPVLIREPLRSVSVSIPCDEPTWKFSGLSQKTAPNISDLQRKYEQIMVDDPNFAPRFSDSILLQKEVEDATLEADIGNVQLGKIKQILEAAKQRSNLLYNVDRNTRSSKHKEGKNKFLLTVNDVQRRIQDIQLKHFTRRSARFRSVKNVRFQQPAQQTEQQTEQNESGDGNAESSDSDLRETPRSEQKLEVGYPSRSSESDEDFQKRLQNQIKHSDYLTREFRPEDEVKPKRAEFLDHFERRYNARPSINSKPGEFSLPGYDSLKGTLYCTGD</sequence>
<evidence type="ECO:0000256" key="1">
    <source>
        <dbReference type="SAM" id="MobiDB-lite"/>
    </source>
</evidence>
<dbReference type="Proteomes" id="UP000327044">
    <property type="component" value="Unassembled WGS sequence"/>
</dbReference>
<accession>A0A5N4A189</accession>
<evidence type="ECO:0000313" key="3">
    <source>
        <dbReference type="Proteomes" id="UP000327044"/>
    </source>
</evidence>
<feature type="region of interest" description="Disordered" evidence="1">
    <location>
        <begin position="46"/>
        <end position="67"/>
    </location>
</feature>
<protein>
    <submittedName>
        <fullName evidence="2">Uncharacterized protein</fullName>
    </submittedName>
</protein>
<comment type="caution">
    <text evidence="2">The sequence shown here is derived from an EMBL/GenBank/DDBJ whole genome shotgun (WGS) entry which is preliminary data.</text>
</comment>
<proteinExistence type="predicted"/>
<organism evidence="2 3">
    <name type="scientific">Photinus pyralis</name>
    <name type="common">Common eastern firefly</name>
    <name type="synonym">Lampyris pyralis</name>
    <dbReference type="NCBI Taxonomy" id="7054"/>
    <lineage>
        <taxon>Eukaryota</taxon>
        <taxon>Metazoa</taxon>
        <taxon>Ecdysozoa</taxon>
        <taxon>Arthropoda</taxon>
        <taxon>Hexapoda</taxon>
        <taxon>Insecta</taxon>
        <taxon>Pterygota</taxon>
        <taxon>Neoptera</taxon>
        <taxon>Endopterygota</taxon>
        <taxon>Coleoptera</taxon>
        <taxon>Polyphaga</taxon>
        <taxon>Elateriformia</taxon>
        <taxon>Elateroidea</taxon>
        <taxon>Lampyridae</taxon>
        <taxon>Lampyrinae</taxon>
        <taxon>Photinus</taxon>
    </lineage>
</organism>
<feature type="compositionally biased region" description="Low complexity" evidence="1">
    <location>
        <begin position="219"/>
        <end position="231"/>
    </location>
</feature>
<feature type="compositionally biased region" description="Basic and acidic residues" evidence="1">
    <location>
        <begin position="244"/>
        <end position="256"/>
    </location>
</feature>
<dbReference type="AlphaFoldDB" id="A0A5N4A189"/>
<evidence type="ECO:0000313" key="2">
    <source>
        <dbReference type="EMBL" id="KAB0791092.1"/>
    </source>
</evidence>
<reference evidence="2 3" key="1">
    <citation type="journal article" date="2018" name="Elife">
        <title>Firefly genomes illuminate parallel origins of bioluminescence in beetles.</title>
        <authorList>
            <person name="Fallon T.R."/>
            <person name="Lower S.E."/>
            <person name="Chang C.H."/>
            <person name="Bessho-Uehara M."/>
            <person name="Martin G.J."/>
            <person name="Bewick A.J."/>
            <person name="Behringer M."/>
            <person name="Debat H.J."/>
            <person name="Wong I."/>
            <person name="Day J.C."/>
            <person name="Suvorov A."/>
            <person name="Silva C.J."/>
            <person name="Stanger-Hall K.F."/>
            <person name="Hall D.W."/>
            <person name="Schmitz R.J."/>
            <person name="Nelson D.R."/>
            <person name="Lewis S.M."/>
            <person name="Shigenobu S."/>
            <person name="Bybee S.M."/>
            <person name="Larracuente A.M."/>
            <person name="Oba Y."/>
            <person name="Weng J.K."/>
        </authorList>
    </citation>
    <scope>NUCLEOTIDE SEQUENCE [LARGE SCALE GENOMIC DNA]</scope>
    <source>
        <strain evidence="2">1611_PpyrPB1</strain>
        <tissue evidence="2">Whole body</tissue>
    </source>
</reference>
<feature type="region of interest" description="Disordered" evidence="1">
    <location>
        <begin position="212"/>
        <end position="285"/>
    </location>
</feature>
<name>A0A5N4A189_PHOPY</name>
<feature type="compositionally biased region" description="Basic and acidic residues" evidence="1">
    <location>
        <begin position="46"/>
        <end position="64"/>
    </location>
</feature>
<dbReference type="InParanoid" id="A0A5N4A189"/>
<dbReference type="OrthoDB" id="6703244at2759"/>